<reference evidence="2 3" key="1">
    <citation type="submission" date="2022-11" db="EMBL/GenBank/DDBJ databases">
        <title>Minimal conservation of predation-associated metabolite biosynthetic gene clusters underscores biosynthetic potential of Myxococcota including descriptions for ten novel species: Archangium lansinium sp. nov., Myxococcus landrumus sp. nov., Nannocystis bai.</title>
        <authorList>
            <person name="Ahearne A."/>
            <person name="Stevens C."/>
            <person name="Dowd S."/>
        </authorList>
    </citation>
    <scope>NUCLEOTIDE SEQUENCE [LARGE SCALE GENOMIC DNA]</scope>
    <source>
        <strain evidence="2 3">NCWAL01</strain>
    </source>
</reference>
<comment type="caution">
    <text evidence="2">The sequence shown here is derived from an EMBL/GenBank/DDBJ whole genome shotgun (WGS) entry which is preliminary data.</text>
</comment>
<dbReference type="Gene3D" id="3.10.450.50">
    <property type="match status" value="1"/>
</dbReference>
<evidence type="ECO:0000313" key="2">
    <source>
        <dbReference type="EMBL" id="MDC0710532.1"/>
    </source>
</evidence>
<dbReference type="RefSeq" id="WP_272140074.1">
    <property type="nucleotide sequence ID" value="NZ_JAQNDM010000002.1"/>
</dbReference>
<dbReference type="EMBL" id="JAQNDM010000002">
    <property type="protein sequence ID" value="MDC0710532.1"/>
    <property type="molecule type" value="Genomic_DNA"/>
</dbReference>
<dbReference type="InterPro" id="IPR032710">
    <property type="entry name" value="NTF2-like_dom_sf"/>
</dbReference>
<protein>
    <submittedName>
        <fullName evidence="2">Ester cyclase</fullName>
    </submittedName>
</protein>
<feature type="chain" id="PRO_5045407291" evidence="1">
    <location>
        <begin position="20"/>
        <end position="176"/>
    </location>
</feature>
<keyword evidence="3" id="KW-1185">Reference proteome</keyword>
<dbReference type="PROSITE" id="PS51257">
    <property type="entry name" value="PROKAR_LIPOPROTEIN"/>
    <property type="match status" value="1"/>
</dbReference>
<name>A0ABT5DA57_9BACT</name>
<keyword evidence="1" id="KW-0732">Signal</keyword>
<dbReference type="SUPFAM" id="SSF54427">
    <property type="entry name" value="NTF2-like"/>
    <property type="match status" value="1"/>
</dbReference>
<gene>
    <name evidence="2" type="ORF">POL68_18795</name>
</gene>
<evidence type="ECO:0000313" key="3">
    <source>
        <dbReference type="Proteomes" id="UP001221838"/>
    </source>
</evidence>
<evidence type="ECO:0000256" key="1">
    <source>
        <dbReference type="SAM" id="SignalP"/>
    </source>
</evidence>
<dbReference type="InterPro" id="IPR009959">
    <property type="entry name" value="Cyclase_SnoaL-like"/>
</dbReference>
<sequence>MIRPVLLLLTLLLTGCATSSLHRNLAQEAENKQRVQAFAQEVYAQHRLDRIPEYVAEDFVDLSEDAPSNARGPAYVRAQEEASLQQLPGLQFQIQHLLAEGDLVLLHWKAVSPEAPKPEAPAPTRPLELTGHSLFQLRKGRIVASWNIVDPMRLLLRQGFKVLPPVPAPPLQPPKP</sequence>
<organism evidence="2 3">
    <name type="scientific">Stigmatella ashevillensis</name>
    <dbReference type="NCBI Taxonomy" id="2995309"/>
    <lineage>
        <taxon>Bacteria</taxon>
        <taxon>Pseudomonadati</taxon>
        <taxon>Myxococcota</taxon>
        <taxon>Myxococcia</taxon>
        <taxon>Myxococcales</taxon>
        <taxon>Cystobacterineae</taxon>
        <taxon>Archangiaceae</taxon>
        <taxon>Stigmatella</taxon>
    </lineage>
</organism>
<accession>A0ABT5DA57</accession>
<dbReference type="Proteomes" id="UP001221838">
    <property type="component" value="Unassembled WGS sequence"/>
</dbReference>
<dbReference type="Pfam" id="PF07366">
    <property type="entry name" value="SnoaL"/>
    <property type="match status" value="1"/>
</dbReference>
<proteinExistence type="predicted"/>
<feature type="signal peptide" evidence="1">
    <location>
        <begin position="1"/>
        <end position="19"/>
    </location>
</feature>